<keyword evidence="1" id="KW-0732">Signal</keyword>
<protein>
    <submittedName>
        <fullName evidence="2">Uncharacterized protein</fullName>
    </submittedName>
</protein>
<reference evidence="2 3" key="1">
    <citation type="submission" date="2018-04" db="EMBL/GenBank/DDBJ databases">
        <title>WGS assembly of Panicum hallii var. hallii HAL2.</title>
        <authorList>
            <person name="Lovell J."/>
            <person name="Jenkins J."/>
            <person name="Lowry D."/>
            <person name="Mamidi S."/>
            <person name="Sreedasyam A."/>
            <person name="Weng X."/>
            <person name="Barry K."/>
            <person name="Bonette J."/>
            <person name="Campitelli B."/>
            <person name="Daum C."/>
            <person name="Gordon S."/>
            <person name="Gould B."/>
            <person name="Lipzen A."/>
            <person name="MacQueen A."/>
            <person name="Palacio-Mejia J."/>
            <person name="Plott C."/>
            <person name="Shakirov E."/>
            <person name="Shu S."/>
            <person name="Yoshinaga Y."/>
            <person name="Zane M."/>
            <person name="Rokhsar D."/>
            <person name="Grimwood J."/>
            <person name="Schmutz J."/>
            <person name="Juenger T."/>
        </authorList>
    </citation>
    <scope>NUCLEOTIDE SEQUENCE [LARGE SCALE GENOMIC DNA]</scope>
    <source>
        <strain evidence="3">cv. HAL2</strain>
    </source>
</reference>
<evidence type="ECO:0000256" key="1">
    <source>
        <dbReference type="SAM" id="SignalP"/>
    </source>
</evidence>
<feature type="signal peptide" evidence="1">
    <location>
        <begin position="1"/>
        <end position="24"/>
    </location>
</feature>
<proteinExistence type="predicted"/>
<name>A0A2T7EMD9_9POAL</name>
<accession>A0A2T7EMD9</accession>
<evidence type="ECO:0000313" key="2">
    <source>
        <dbReference type="EMBL" id="PUZ68970.1"/>
    </source>
</evidence>
<sequence length="68" mass="7016">MAPSASHHVVALALVLLVPHLAGAASSPATAAHVAEDLLGAARAPGFAAWMRGLRRRIHRHPEPASAK</sequence>
<evidence type="ECO:0000313" key="3">
    <source>
        <dbReference type="Proteomes" id="UP000244336"/>
    </source>
</evidence>
<organism evidence="2 3">
    <name type="scientific">Panicum hallii var. hallii</name>
    <dbReference type="NCBI Taxonomy" id="1504633"/>
    <lineage>
        <taxon>Eukaryota</taxon>
        <taxon>Viridiplantae</taxon>
        <taxon>Streptophyta</taxon>
        <taxon>Embryophyta</taxon>
        <taxon>Tracheophyta</taxon>
        <taxon>Spermatophyta</taxon>
        <taxon>Magnoliopsida</taxon>
        <taxon>Liliopsida</taxon>
        <taxon>Poales</taxon>
        <taxon>Poaceae</taxon>
        <taxon>PACMAD clade</taxon>
        <taxon>Panicoideae</taxon>
        <taxon>Panicodae</taxon>
        <taxon>Paniceae</taxon>
        <taxon>Panicinae</taxon>
        <taxon>Panicum</taxon>
        <taxon>Panicum sect. Panicum</taxon>
    </lineage>
</organism>
<dbReference type="Gramene" id="PUZ68970">
    <property type="protein sequence ID" value="PUZ68970"/>
    <property type="gene ID" value="GQ55_2G071100"/>
</dbReference>
<dbReference type="AlphaFoldDB" id="A0A2T7EMD9"/>
<keyword evidence="3" id="KW-1185">Reference proteome</keyword>
<dbReference type="Proteomes" id="UP000244336">
    <property type="component" value="Chromosome 2"/>
</dbReference>
<feature type="chain" id="PRO_5015625301" evidence="1">
    <location>
        <begin position="25"/>
        <end position="68"/>
    </location>
</feature>
<gene>
    <name evidence="2" type="ORF">GQ55_2G071100</name>
</gene>
<dbReference type="OrthoDB" id="6119954at2759"/>
<dbReference type="EMBL" id="CM009750">
    <property type="protein sequence ID" value="PUZ68970.1"/>
    <property type="molecule type" value="Genomic_DNA"/>
</dbReference>